<evidence type="ECO:0000313" key="8">
    <source>
        <dbReference type="EMBL" id="MCB5200549.1"/>
    </source>
</evidence>
<evidence type="ECO:0000256" key="6">
    <source>
        <dbReference type="SAM" id="MobiDB-lite"/>
    </source>
</evidence>
<proteinExistence type="inferred from homology"/>
<dbReference type="RefSeq" id="WP_226749062.1">
    <property type="nucleotide sequence ID" value="NZ_JAJATZ010000009.1"/>
</dbReference>
<protein>
    <recommendedName>
        <fullName evidence="3">Replication-associated recombination protein A</fullName>
    </recommendedName>
</protein>
<dbReference type="EMBL" id="JAJATZ010000009">
    <property type="protein sequence ID" value="MCB5200549.1"/>
    <property type="molecule type" value="Genomic_DNA"/>
</dbReference>
<evidence type="ECO:0000313" key="9">
    <source>
        <dbReference type="Proteomes" id="UP001138961"/>
    </source>
</evidence>
<dbReference type="SMART" id="SM00382">
    <property type="entry name" value="AAA"/>
    <property type="match status" value="1"/>
</dbReference>
<comment type="similarity">
    <text evidence="2">Belongs to the AAA ATPase family. RarA/MGS1/WRNIP1 subfamily.</text>
</comment>
<dbReference type="Gene3D" id="1.20.272.10">
    <property type="match status" value="1"/>
</dbReference>
<dbReference type="InterPro" id="IPR027417">
    <property type="entry name" value="P-loop_NTPase"/>
</dbReference>
<sequence>MADLFDSDLPPKKPAGPRPLADRLRPRALSQVIGQQQVLGPDAPLGAMLASGSLSSLVFWGPPGVGKTTIARLLANESDLHFVQISAIFTGVPDLRKVFEAAKIRRANGQGTLLFVDEIHRFNKAQQDGFLPYMEDGTILLVGATTENPSFELNAALLSRSQVLILTRLNEDDLELLAQRAEAELGRALPLDTPARAALINMADGDGRSLLNLIEQIAGWKTDKPLGVDTLTSRLMKRAAKYDKSGDEHYNLISALHKSVRGSDPDAALYWLARMLTGGEDPRYLARRIVRMAVEDIGLADPQAQHVCLQAWETYERLGSPEGELALGQAVTYLALAPKSNAGYVAFKAAMVAAKKTGSEPPPAHILNAPTTLMKEQGFGAGYAYDHDAEDGFSGQDYFPEGMKRGIYYLPVDRGFERDLKKRLDFFAGLRAKRKARQN</sequence>
<dbReference type="InterPro" id="IPR003959">
    <property type="entry name" value="ATPase_AAA_core"/>
</dbReference>
<evidence type="ECO:0000256" key="3">
    <source>
        <dbReference type="ARBA" id="ARBA00020776"/>
    </source>
</evidence>
<comment type="function">
    <text evidence="1">DNA-dependent ATPase that plays important roles in cellular responses to stalled DNA replication processes.</text>
</comment>
<dbReference type="CDD" id="cd00009">
    <property type="entry name" value="AAA"/>
    <property type="match status" value="1"/>
</dbReference>
<keyword evidence="4" id="KW-0547">Nucleotide-binding</keyword>
<evidence type="ECO:0000256" key="5">
    <source>
        <dbReference type="ARBA" id="ARBA00022840"/>
    </source>
</evidence>
<organism evidence="8 9">
    <name type="scientific">Loktanella gaetbuli</name>
    <dbReference type="NCBI Taxonomy" id="2881335"/>
    <lineage>
        <taxon>Bacteria</taxon>
        <taxon>Pseudomonadati</taxon>
        <taxon>Pseudomonadota</taxon>
        <taxon>Alphaproteobacteria</taxon>
        <taxon>Rhodobacterales</taxon>
        <taxon>Roseobacteraceae</taxon>
        <taxon>Loktanella</taxon>
    </lineage>
</organism>
<dbReference type="Pfam" id="PF16193">
    <property type="entry name" value="AAA_assoc_2"/>
    <property type="match status" value="1"/>
</dbReference>
<dbReference type="InterPro" id="IPR003593">
    <property type="entry name" value="AAA+_ATPase"/>
</dbReference>
<dbReference type="InterPro" id="IPR051314">
    <property type="entry name" value="AAA_ATPase_RarA/MGS1/WRNIP1"/>
</dbReference>
<evidence type="ECO:0000259" key="7">
    <source>
        <dbReference type="SMART" id="SM00382"/>
    </source>
</evidence>
<dbReference type="InterPro" id="IPR032423">
    <property type="entry name" value="AAA_assoc_2"/>
</dbReference>
<accession>A0ABS8BY94</accession>
<comment type="caution">
    <text evidence="8">The sequence shown here is derived from an EMBL/GenBank/DDBJ whole genome shotgun (WGS) entry which is preliminary data.</text>
</comment>
<evidence type="ECO:0000256" key="4">
    <source>
        <dbReference type="ARBA" id="ARBA00022741"/>
    </source>
</evidence>
<dbReference type="CDD" id="cd18139">
    <property type="entry name" value="HLD_clamp_RarA"/>
    <property type="match status" value="1"/>
</dbReference>
<evidence type="ECO:0000256" key="1">
    <source>
        <dbReference type="ARBA" id="ARBA00002393"/>
    </source>
</evidence>
<keyword evidence="5" id="KW-0067">ATP-binding</keyword>
<dbReference type="SUPFAM" id="SSF52540">
    <property type="entry name" value="P-loop containing nucleoside triphosphate hydrolases"/>
    <property type="match status" value="1"/>
</dbReference>
<dbReference type="SUPFAM" id="SSF48019">
    <property type="entry name" value="post-AAA+ oligomerization domain-like"/>
    <property type="match status" value="1"/>
</dbReference>
<dbReference type="InterPro" id="IPR021886">
    <property type="entry name" value="MgsA_C"/>
</dbReference>
<name>A0ABS8BY94_9RHOB</name>
<evidence type="ECO:0000256" key="2">
    <source>
        <dbReference type="ARBA" id="ARBA00008959"/>
    </source>
</evidence>
<dbReference type="Proteomes" id="UP001138961">
    <property type="component" value="Unassembled WGS sequence"/>
</dbReference>
<dbReference type="Gene3D" id="1.10.8.60">
    <property type="match status" value="1"/>
</dbReference>
<gene>
    <name evidence="8" type="ORF">LGQ03_15010</name>
</gene>
<dbReference type="Pfam" id="PF00004">
    <property type="entry name" value="AAA"/>
    <property type="match status" value="1"/>
</dbReference>
<keyword evidence="9" id="KW-1185">Reference proteome</keyword>
<dbReference type="InterPro" id="IPR008921">
    <property type="entry name" value="DNA_pol3_clamp-load_cplx_C"/>
</dbReference>
<reference evidence="8" key="1">
    <citation type="submission" date="2021-10" db="EMBL/GenBank/DDBJ databases">
        <title>Loktanella gaetbuli sp. nov., isolated from a tidal flat.</title>
        <authorList>
            <person name="Park S."/>
            <person name="Yoon J.-H."/>
        </authorList>
    </citation>
    <scope>NUCLEOTIDE SEQUENCE</scope>
    <source>
        <strain evidence="8">TSTF-M6</strain>
    </source>
</reference>
<dbReference type="PANTHER" id="PTHR13779:SF7">
    <property type="entry name" value="ATPASE WRNIP1"/>
    <property type="match status" value="1"/>
</dbReference>
<dbReference type="PANTHER" id="PTHR13779">
    <property type="entry name" value="WERNER HELICASE-INTERACTING PROTEIN 1 FAMILY MEMBER"/>
    <property type="match status" value="1"/>
</dbReference>
<dbReference type="Gene3D" id="1.10.3710.10">
    <property type="entry name" value="DNA polymerase III clamp loader subunits, C-terminal domain"/>
    <property type="match status" value="1"/>
</dbReference>
<dbReference type="Pfam" id="PF12002">
    <property type="entry name" value="MgsA_C"/>
    <property type="match status" value="1"/>
</dbReference>
<feature type="region of interest" description="Disordered" evidence="6">
    <location>
        <begin position="1"/>
        <end position="21"/>
    </location>
</feature>
<feature type="domain" description="AAA+ ATPase" evidence="7">
    <location>
        <begin position="53"/>
        <end position="171"/>
    </location>
</feature>
<dbReference type="Gene3D" id="3.40.50.300">
    <property type="entry name" value="P-loop containing nucleotide triphosphate hydrolases"/>
    <property type="match status" value="1"/>
</dbReference>